<evidence type="ECO:0000256" key="1">
    <source>
        <dbReference type="ARBA" id="ARBA00022980"/>
    </source>
</evidence>
<dbReference type="Proteomes" id="UP000759131">
    <property type="component" value="Unassembled WGS sequence"/>
</dbReference>
<keyword evidence="2" id="KW-0687">Ribonucleoprotein</keyword>
<feature type="non-terminal residue" evidence="3">
    <location>
        <position position="206"/>
    </location>
</feature>
<dbReference type="InterPro" id="IPR000754">
    <property type="entry name" value="Ribosomal_uS9"/>
</dbReference>
<dbReference type="GO" id="GO:0006412">
    <property type="term" value="P:translation"/>
    <property type="evidence" value="ECO:0007669"/>
    <property type="project" value="InterPro"/>
</dbReference>
<keyword evidence="1" id="KW-0689">Ribosomal protein</keyword>
<feature type="non-terminal residue" evidence="3">
    <location>
        <position position="1"/>
    </location>
</feature>
<dbReference type="GO" id="GO:0005840">
    <property type="term" value="C:ribosome"/>
    <property type="evidence" value="ECO:0007669"/>
    <property type="project" value="UniProtKB-KW"/>
</dbReference>
<keyword evidence="4" id="KW-1185">Reference proteome</keyword>
<dbReference type="InterPro" id="IPR014721">
    <property type="entry name" value="Ribsml_uS5_D2-typ_fold_subgr"/>
</dbReference>
<dbReference type="EMBL" id="OC897792">
    <property type="protein sequence ID" value="CAD7648375.1"/>
    <property type="molecule type" value="Genomic_DNA"/>
</dbReference>
<accession>A0A7R9LV22</accession>
<dbReference type="Gene3D" id="3.30.230.10">
    <property type="match status" value="1"/>
</dbReference>
<name>A0A7R9LV22_9ACAR</name>
<dbReference type="EMBL" id="CAJPIZ010043217">
    <property type="protein sequence ID" value="CAG2121956.1"/>
    <property type="molecule type" value="Genomic_DNA"/>
</dbReference>
<dbReference type="GO" id="GO:0003735">
    <property type="term" value="F:structural constituent of ribosome"/>
    <property type="evidence" value="ECO:0007669"/>
    <property type="project" value="InterPro"/>
</dbReference>
<dbReference type="InterPro" id="IPR020568">
    <property type="entry name" value="Ribosomal_Su5_D2-typ_SF"/>
</dbReference>
<reference evidence="3" key="1">
    <citation type="submission" date="2020-11" db="EMBL/GenBank/DDBJ databases">
        <authorList>
            <person name="Tran Van P."/>
        </authorList>
    </citation>
    <scope>NUCLEOTIDE SEQUENCE</scope>
</reference>
<sequence length="206" mass="24135">EGKPFNSFFYTSQPNFYESSFKISEYLRKLNDFEDRLMSKGVVTPPDNTKIDLLGSEWLSYKEMKAKFLEYFTEKKYQSLIEALERLVIHPYSKAAKDFIMEFRKEVKAVSKQIQVPPLMLDHNARPYMTGKAMRKYCIAEVVVRGNGTGKVDINGKDLLYFEFMQDREQVMSPLVFCGLLFKVDIECKTYHEEKTKEWSKDAPPL</sequence>
<proteinExistence type="predicted"/>
<evidence type="ECO:0000313" key="3">
    <source>
        <dbReference type="EMBL" id="CAD7648375.1"/>
    </source>
</evidence>
<evidence type="ECO:0000313" key="4">
    <source>
        <dbReference type="Proteomes" id="UP000759131"/>
    </source>
</evidence>
<dbReference type="SUPFAM" id="SSF54211">
    <property type="entry name" value="Ribosomal protein S5 domain 2-like"/>
    <property type="match status" value="1"/>
</dbReference>
<protein>
    <submittedName>
        <fullName evidence="3">Uncharacterized protein</fullName>
    </submittedName>
</protein>
<dbReference type="AlphaFoldDB" id="A0A7R9LV22"/>
<dbReference type="OrthoDB" id="10254627at2759"/>
<evidence type="ECO:0000256" key="2">
    <source>
        <dbReference type="ARBA" id="ARBA00023274"/>
    </source>
</evidence>
<organism evidence="3">
    <name type="scientific">Medioppia subpectinata</name>
    <dbReference type="NCBI Taxonomy" id="1979941"/>
    <lineage>
        <taxon>Eukaryota</taxon>
        <taxon>Metazoa</taxon>
        <taxon>Ecdysozoa</taxon>
        <taxon>Arthropoda</taxon>
        <taxon>Chelicerata</taxon>
        <taxon>Arachnida</taxon>
        <taxon>Acari</taxon>
        <taxon>Acariformes</taxon>
        <taxon>Sarcoptiformes</taxon>
        <taxon>Oribatida</taxon>
        <taxon>Brachypylina</taxon>
        <taxon>Oppioidea</taxon>
        <taxon>Oppiidae</taxon>
        <taxon>Medioppia</taxon>
    </lineage>
</organism>
<dbReference type="Pfam" id="PF00380">
    <property type="entry name" value="Ribosomal_S9"/>
    <property type="match status" value="1"/>
</dbReference>
<dbReference type="GO" id="GO:1990904">
    <property type="term" value="C:ribonucleoprotein complex"/>
    <property type="evidence" value="ECO:0007669"/>
    <property type="project" value="UniProtKB-KW"/>
</dbReference>
<gene>
    <name evidence="3" type="ORF">OSB1V03_LOCUS21902</name>
</gene>